<organism evidence="1 2">
    <name type="scientific">Caerostris extrusa</name>
    <name type="common">Bark spider</name>
    <name type="synonym">Caerostris bankana</name>
    <dbReference type="NCBI Taxonomy" id="172846"/>
    <lineage>
        <taxon>Eukaryota</taxon>
        <taxon>Metazoa</taxon>
        <taxon>Ecdysozoa</taxon>
        <taxon>Arthropoda</taxon>
        <taxon>Chelicerata</taxon>
        <taxon>Arachnida</taxon>
        <taxon>Araneae</taxon>
        <taxon>Araneomorphae</taxon>
        <taxon>Entelegynae</taxon>
        <taxon>Araneoidea</taxon>
        <taxon>Araneidae</taxon>
        <taxon>Caerostris</taxon>
    </lineage>
</organism>
<dbReference type="AlphaFoldDB" id="A0AAV4QRE5"/>
<dbReference type="EMBL" id="BPLR01006763">
    <property type="protein sequence ID" value="GIY12253.1"/>
    <property type="molecule type" value="Genomic_DNA"/>
</dbReference>
<comment type="caution">
    <text evidence="1">The sequence shown here is derived from an EMBL/GenBank/DDBJ whole genome shotgun (WGS) entry which is preliminary data.</text>
</comment>
<protein>
    <submittedName>
        <fullName evidence="1">Uncharacterized protein</fullName>
    </submittedName>
</protein>
<gene>
    <name evidence="1" type="ORF">CEXT_364971</name>
</gene>
<evidence type="ECO:0000313" key="1">
    <source>
        <dbReference type="EMBL" id="GIY12253.1"/>
    </source>
</evidence>
<proteinExistence type="predicted"/>
<sequence length="139" mass="15738">MEGLPSTSKKENALSCMMMSCLRRLRALVLLRFARSSCVHQTDPLARLGVRLFLDVVQRRAAISFWMVDIKQFTSEKPAGACPDDVKNGGLYRKPVRLGDVNVSPFRREAVCQKSMKSEKEVMVTVRYVISNLHGYPFV</sequence>
<dbReference type="Proteomes" id="UP001054945">
    <property type="component" value="Unassembled WGS sequence"/>
</dbReference>
<keyword evidence="2" id="KW-1185">Reference proteome</keyword>
<accession>A0AAV4QRE5</accession>
<reference evidence="1 2" key="1">
    <citation type="submission" date="2021-06" db="EMBL/GenBank/DDBJ databases">
        <title>Caerostris extrusa draft genome.</title>
        <authorList>
            <person name="Kono N."/>
            <person name="Arakawa K."/>
        </authorList>
    </citation>
    <scope>NUCLEOTIDE SEQUENCE [LARGE SCALE GENOMIC DNA]</scope>
</reference>
<name>A0AAV4QRE5_CAEEX</name>
<evidence type="ECO:0000313" key="2">
    <source>
        <dbReference type="Proteomes" id="UP001054945"/>
    </source>
</evidence>